<feature type="compositionally biased region" description="Basic residues" evidence="1">
    <location>
        <begin position="61"/>
        <end position="71"/>
    </location>
</feature>
<feature type="compositionally biased region" description="Low complexity" evidence="1">
    <location>
        <begin position="27"/>
        <end position="60"/>
    </location>
</feature>
<feature type="compositionally biased region" description="Low complexity" evidence="1">
    <location>
        <begin position="72"/>
        <end position="91"/>
    </location>
</feature>
<protein>
    <submittedName>
        <fullName evidence="2">Uncharacterized protein</fullName>
    </submittedName>
</protein>
<dbReference type="AlphaFoldDB" id="A0A369JWD5"/>
<sequence length="324" mass="36102">MPILNIQCHSCLQATPTPMPPARKDTSISASRRAALSRRAAAQNTTASHPTTATSASSTTKRSKAAKRSTTAKRPTTAKSSTTSKKSGAAARRAKSKQNLIEDLAQDVVKYTRLFQTIAESMWCDPNELQAAHERQYNLWLEGRANRTNEWQTDEQIQQLLDDLAAQCESIPEAFDDRVRVAFAAHAYAQTLLDHVIAHPSRSFSDRLVIIRRITAINQEALGLPPPSADLPRLVKLIPDAPVTRPVAVEDVEAWRTHPKALLRKAFICHEAIRRVFFVADYYVKEIGGHRYEVRFEDSGPDVFTFSLDEMLLMVAGTELVTNL</sequence>
<organism evidence="2 3">
    <name type="scientific">Hypsizygus marmoreus</name>
    <name type="common">White beech mushroom</name>
    <name type="synonym">Agaricus marmoreus</name>
    <dbReference type="NCBI Taxonomy" id="39966"/>
    <lineage>
        <taxon>Eukaryota</taxon>
        <taxon>Fungi</taxon>
        <taxon>Dikarya</taxon>
        <taxon>Basidiomycota</taxon>
        <taxon>Agaricomycotina</taxon>
        <taxon>Agaricomycetes</taxon>
        <taxon>Agaricomycetidae</taxon>
        <taxon>Agaricales</taxon>
        <taxon>Tricholomatineae</taxon>
        <taxon>Lyophyllaceae</taxon>
        <taxon>Hypsizygus</taxon>
    </lineage>
</organism>
<evidence type="ECO:0000313" key="2">
    <source>
        <dbReference type="EMBL" id="RDB26651.1"/>
    </source>
</evidence>
<feature type="region of interest" description="Disordered" evidence="1">
    <location>
        <begin position="12"/>
        <end position="96"/>
    </location>
</feature>
<comment type="caution">
    <text evidence="2">The sequence shown here is derived from an EMBL/GenBank/DDBJ whole genome shotgun (WGS) entry which is preliminary data.</text>
</comment>
<evidence type="ECO:0000256" key="1">
    <source>
        <dbReference type="SAM" id="MobiDB-lite"/>
    </source>
</evidence>
<accession>A0A369JWD5</accession>
<evidence type="ECO:0000313" key="3">
    <source>
        <dbReference type="Proteomes" id="UP000076154"/>
    </source>
</evidence>
<dbReference type="Proteomes" id="UP000076154">
    <property type="component" value="Unassembled WGS sequence"/>
</dbReference>
<dbReference type="EMBL" id="LUEZ02000025">
    <property type="protein sequence ID" value="RDB26651.1"/>
    <property type="molecule type" value="Genomic_DNA"/>
</dbReference>
<proteinExistence type="predicted"/>
<keyword evidence="3" id="KW-1185">Reference proteome</keyword>
<gene>
    <name evidence="2" type="ORF">Hypma_005556</name>
</gene>
<name>A0A369JWD5_HYPMA</name>
<reference evidence="2" key="1">
    <citation type="submission" date="2018-04" db="EMBL/GenBank/DDBJ databases">
        <title>Whole genome sequencing of Hypsizygus marmoreus.</title>
        <authorList>
            <person name="Choi I.-G."/>
            <person name="Min B."/>
            <person name="Kim J.-G."/>
            <person name="Kim S."/>
            <person name="Oh Y.-L."/>
            <person name="Kong W.-S."/>
            <person name="Park H."/>
            <person name="Jeong J."/>
            <person name="Song E.-S."/>
        </authorList>
    </citation>
    <scope>NUCLEOTIDE SEQUENCE [LARGE SCALE GENOMIC DNA]</scope>
    <source>
        <strain evidence="2">51987-8</strain>
    </source>
</reference>
<dbReference type="InParanoid" id="A0A369JWD5"/>